<dbReference type="Proteomes" id="UP000245764">
    <property type="component" value="Chromosome 5"/>
</dbReference>
<gene>
    <name evidence="1" type="ORF">ZT1E4_G6302</name>
</gene>
<reference evidence="2" key="1">
    <citation type="submission" date="2017-05" db="EMBL/GenBank/DDBJ databases">
        <authorList>
            <person name="Song R."/>
            <person name="Chenine A.L."/>
            <person name="Ruprecht R.M."/>
        </authorList>
    </citation>
    <scope>NUCLEOTIDE SEQUENCE [LARGE SCALE GENOMIC DNA]</scope>
</reference>
<protein>
    <submittedName>
        <fullName evidence="1">Uncharacterized protein</fullName>
    </submittedName>
</protein>
<dbReference type="AlphaFoldDB" id="A0A2H1GHL4"/>
<dbReference type="EMBL" id="LT854257">
    <property type="protein sequence ID" value="SMR53027.1"/>
    <property type="molecule type" value="Genomic_DNA"/>
</dbReference>
<organism evidence="1 2">
    <name type="scientific">Zymoseptoria tritici ST99CH_1E4</name>
    <dbReference type="NCBI Taxonomy" id="1276532"/>
    <lineage>
        <taxon>Eukaryota</taxon>
        <taxon>Fungi</taxon>
        <taxon>Dikarya</taxon>
        <taxon>Ascomycota</taxon>
        <taxon>Pezizomycotina</taxon>
        <taxon>Dothideomycetes</taxon>
        <taxon>Dothideomycetidae</taxon>
        <taxon>Mycosphaerellales</taxon>
        <taxon>Mycosphaerellaceae</taxon>
        <taxon>Zymoseptoria</taxon>
    </lineage>
</organism>
<accession>A0A2H1GHL4</accession>
<evidence type="ECO:0000313" key="2">
    <source>
        <dbReference type="Proteomes" id="UP000245764"/>
    </source>
</evidence>
<sequence length="89" mass="10088">MNSQPHSFLDALRVSPARSIWIQDYDLSAMAAILRDGYRVVGTELFNWYGMEWEWLRQRAVLSSSMRGPAALGAGMVFFSQALARARSF</sequence>
<name>A0A2H1GHL4_ZYMTR</name>
<evidence type="ECO:0000313" key="1">
    <source>
        <dbReference type="EMBL" id="SMR53027.1"/>
    </source>
</evidence>
<proteinExistence type="predicted"/>